<dbReference type="Proteomes" id="UP000034029">
    <property type="component" value="Chromosome"/>
</dbReference>
<accession>A0A0F7HJJ4</accession>
<dbReference type="InterPro" id="IPR058533">
    <property type="entry name" value="Cation_efflux_TM"/>
</dbReference>
<dbReference type="PANTHER" id="PTHR43840">
    <property type="entry name" value="MITOCHONDRIAL METAL TRANSPORTER 1-RELATED"/>
    <property type="match status" value="1"/>
</dbReference>
<keyword evidence="6 7" id="KW-0472">Membrane</keyword>
<feature type="transmembrane region" description="Helical" evidence="7">
    <location>
        <begin position="154"/>
        <end position="174"/>
    </location>
</feature>
<reference evidence="10 12" key="1">
    <citation type="journal article" date="2015" name="Int. J. Syst. Evol. Microbiol.">
        <title>Complete genome sequence of Salinicoccus halodurans H3B36, isolated from the Qaidam Basin in China.</title>
        <authorList>
            <person name="Jiang K."/>
            <person name="Xue Y."/>
            <person name="Ma Y."/>
        </authorList>
    </citation>
    <scope>NUCLEOTIDE SEQUENCE [LARGE SCALE GENOMIC DNA]</scope>
    <source>
        <strain evidence="10 12">H3B36</strain>
    </source>
</reference>
<dbReference type="NCBIfam" id="TIGR01297">
    <property type="entry name" value="CDF"/>
    <property type="match status" value="1"/>
</dbReference>
<evidence type="ECO:0000313" key="13">
    <source>
        <dbReference type="Proteomes" id="UP000183090"/>
    </source>
</evidence>
<feature type="transmembrane region" description="Helical" evidence="7">
    <location>
        <begin position="12"/>
        <end position="30"/>
    </location>
</feature>
<evidence type="ECO:0000256" key="7">
    <source>
        <dbReference type="SAM" id="Phobius"/>
    </source>
</evidence>
<keyword evidence="4 7" id="KW-0812">Transmembrane</keyword>
<dbReference type="Gene3D" id="1.20.1510.10">
    <property type="entry name" value="Cation efflux protein transmembrane domain"/>
    <property type="match status" value="1"/>
</dbReference>
<dbReference type="GO" id="GO:0016020">
    <property type="term" value="C:membrane"/>
    <property type="evidence" value="ECO:0007669"/>
    <property type="project" value="UniProtKB-SubCell"/>
</dbReference>
<dbReference type="OrthoDB" id="9806522at2"/>
<keyword evidence="3" id="KW-0813">Transport</keyword>
<feature type="transmembrane region" description="Helical" evidence="7">
    <location>
        <begin position="80"/>
        <end position="97"/>
    </location>
</feature>
<comment type="subcellular location">
    <subcellularLocation>
        <location evidence="1">Membrane</location>
        <topology evidence="1">Multi-pass membrane protein</topology>
    </subcellularLocation>
</comment>
<dbReference type="EMBL" id="FOTB01000004">
    <property type="protein sequence ID" value="SFK83488.1"/>
    <property type="molecule type" value="Genomic_DNA"/>
</dbReference>
<dbReference type="FunFam" id="1.20.1510.10:FF:000006">
    <property type="entry name" value="Divalent cation efflux transporter"/>
    <property type="match status" value="1"/>
</dbReference>
<dbReference type="GO" id="GO:0008324">
    <property type="term" value="F:monoatomic cation transmembrane transporter activity"/>
    <property type="evidence" value="ECO:0007669"/>
    <property type="project" value="InterPro"/>
</dbReference>
<dbReference type="PANTHER" id="PTHR43840:SF50">
    <property type="entry name" value="MANGANESE EFFLUX SYSTEM PROTEIN MNES"/>
    <property type="match status" value="1"/>
</dbReference>
<keyword evidence="5 7" id="KW-1133">Transmembrane helix</keyword>
<dbReference type="InterPro" id="IPR002524">
    <property type="entry name" value="Cation_efflux"/>
</dbReference>
<evidence type="ECO:0000256" key="1">
    <source>
        <dbReference type="ARBA" id="ARBA00004141"/>
    </source>
</evidence>
<feature type="transmembrane region" description="Helical" evidence="7">
    <location>
        <begin position="180"/>
        <end position="197"/>
    </location>
</feature>
<dbReference type="Pfam" id="PF16916">
    <property type="entry name" value="ZT_dimer"/>
    <property type="match status" value="1"/>
</dbReference>
<dbReference type="Pfam" id="PF01545">
    <property type="entry name" value="Cation_efflux"/>
    <property type="match status" value="1"/>
</dbReference>
<sequence length="287" mass="31709">MESNLKRAQKGAYLSLITYIILSIAKFTAGVQFNSAALRADAFNNMTDILVSIAVLVGLKISLKPADKNHPYGHMKSENISTLLVSFIIMFVGLQVIMDNFPKLTEGDYTTPNPLTLWISFISGFIMLMVYFYNNSLAKKTKSSSLKSAAVDNLSDGLVSFGTGFGLIFTQIGFPIADPILAVILGLLIVYTGFKICREAIFTLSDGFHEKDLEFYVNDVMRVDGVKGVSSVKGRYHGDSVFLDVTIFVDKTITLDEAHDICDQVEKSLSEEGVYSSYVHPEPYEED</sequence>
<evidence type="ECO:0000313" key="10">
    <source>
        <dbReference type="EMBL" id="AKG73242.1"/>
    </source>
</evidence>
<dbReference type="Proteomes" id="UP000183090">
    <property type="component" value="Unassembled WGS sequence"/>
</dbReference>
<reference evidence="11 13" key="3">
    <citation type="submission" date="2016-10" db="EMBL/GenBank/DDBJ databases">
        <authorList>
            <person name="Varghese N."/>
            <person name="Submissions S."/>
        </authorList>
    </citation>
    <scope>NUCLEOTIDE SEQUENCE [LARGE SCALE GENOMIC DNA]</scope>
    <source>
        <strain evidence="11 13">CGMCC 1.6501</strain>
    </source>
</reference>
<evidence type="ECO:0000313" key="12">
    <source>
        <dbReference type="Proteomes" id="UP000034029"/>
    </source>
</evidence>
<dbReference type="SUPFAM" id="SSF160240">
    <property type="entry name" value="Cation efflux protein cytoplasmic domain-like"/>
    <property type="match status" value="1"/>
</dbReference>
<dbReference type="EMBL" id="CP011366">
    <property type="protein sequence ID" value="AKG73242.1"/>
    <property type="molecule type" value="Genomic_DNA"/>
</dbReference>
<proteinExistence type="inferred from homology"/>
<name>A0A0F7HJJ4_9STAP</name>
<feature type="transmembrane region" description="Helical" evidence="7">
    <location>
        <begin position="117"/>
        <end position="133"/>
    </location>
</feature>
<dbReference type="InterPro" id="IPR027470">
    <property type="entry name" value="Cation_efflux_CTD"/>
</dbReference>
<keyword evidence="12" id="KW-1185">Reference proteome</keyword>
<evidence type="ECO:0000256" key="5">
    <source>
        <dbReference type="ARBA" id="ARBA00022989"/>
    </source>
</evidence>
<dbReference type="SUPFAM" id="SSF161111">
    <property type="entry name" value="Cation efflux protein transmembrane domain-like"/>
    <property type="match status" value="1"/>
</dbReference>
<reference evidence="12" key="2">
    <citation type="submission" date="2015-04" db="EMBL/GenBank/DDBJ databases">
        <title>Complete genome sequence of Salinicoccus halodurans strain H3B36, isolated from the Qaidam basin of China.</title>
        <authorList>
            <person name="Ma Y."/>
            <person name="Jiang K."/>
            <person name="Xue Y."/>
        </authorList>
    </citation>
    <scope>NUCLEOTIDE SEQUENCE [LARGE SCALE GENOMIC DNA]</scope>
    <source>
        <strain evidence="12">H3B36</strain>
    </source>
</reference>
<dbReference type="RefSeq" id="WP_046789434.1">
    <property type="nucleotide sequence ID" value="NZ_CP011366.1"/>
</dbReference>
<dbReference type="AlphaFoldDB" id="A0A0F7HJJ4"/>
<dbReference type="InterPro" id="IPR027469">
    <property type="entry name" value="Cation_efflux_TMD_sf"/>
</dbReference>
<organism evidence="11 13">
    <name type="scientific">Salinicoccus halodurans</name>
    <dbReference type="NCBI Taxonomy" id="407035"/>
    <lineage>
        <taxon>Bacteria</taxon>
        <taxon>Bacillati</taxon>
        <taxon>Bacillota</taxon>
        <taxon>Bacilli</taxon>
        <taxon>Bacillales</taxon>
        <taxon>Staphylococcaceae</taxon>
        <taxon>Salinicoccus</taxon>
    </lineage>
</organism>
<dbReference type="InterPro" id="IPR036837">
    <property type="entry name" value="Cation_efflux_CTD_sf"/>
</dbReference>
<evidence type="ECO:0000256" key="2">
    <source>
        <dbReference type="ARBA" id="ARBA00008114"/>
    </source>
</evidence>
<feature type="transmembrane region" description="Helical" evidence="7">
    <location>
        <begin position="42"/>
        <end position="59"/>
    </location>
</feature>
<feature type="domain" description="Cation efflux protein cytoplasmic" evidence="9">
    <location>
        <begin position="217"/>
        <end position="284"/>
    </location>
</feature>
<comment type="similarity">
    <text evidence="2">Belongs to the cation diffusion facilitator (CDF) transporter (TC 2.A.4) family.</text>
</comment>
<gene>
    <name evidence="10" type="ORF">AAT16_02815</name>
    <name evidence="11" type="ORF">SAMN05216235_1960</name>
</gene>
<dbReference type="InterPro" id="IPR050291">
    <property type="entry name" value="CDF_Transporter"/>
</dbReference>
<dbReference type="Gene3D" id="3.30.70.1350">
    <property type="entry name" value="Cation efflux protein, cytoplasmic domain"/>
    <property type="match status" value="1"/>
</dbReference>
<feature type="domain" description="Cation efflux protein transmembrane" evidence="8">
    <location>
        <begin position="13"/>
        <end position="204"/>
    </location>
</feature>
<dbReference type="KEGG" id="shv:AAT16_02815"/>
<evidence type="ECO:0000256" key="6">
    <source>
        <dbReference type="ARBA" id="ARBA00023136"/>
    </source>
</evidence>
<evidence type="ECO:0000259" key="8">
    <source>
        <dbReference type="Pfam" id="PF01545"/>
    </source>
</evidence>
<evidence type="ECO:0000259" key="9">
    <source>
        <dbReference type="Pfam" id="PF16916"/>
    </source>
</evidence>
<evidence type="ECO:0000256" key="3">
    <source>
        <dbReference type="ARBA" id="ARBA00022448"/>
    </source>
</evidence>
<evidence type="ECO:0000256" key="4">
    <source>
        <dbReference type="ARBA" id="ARBA00022692"/>
    </source>
</evidence>
<evidence type="ECO:0000313" key="11">
    <source>
        <dbReference type="EMBL" id="SFK83488.1"/>
    </source>
</evidence>
<protein>
    <submittedName>
        <fullName evidence="10 11">Transporter</fullName>
    </submittedName>
</protein>